<keyword evidence="1" id="KW-0472">Membrane</keyword>
<dbReference type="Proteomes" id="UP001235343">
    <property type="component" value="Unassembled WGS sequence"/>
</dbReference>
<feature type="domain" description="HD-GYP" evidence="3">
    <location>
        <begin position="405"/>
        <end position="600"/>
    </location>
</feature>
<keyword evidence="1" id="KW-1133">Transmembrane helix</keyword>
<accession>A0ABT7L3L4</accession>
<evidence type="ECO:0000313" key="4">
    <source>
        <dbReference type="EMBL" id="MDL4840448.1"/>
    </source>
</evidence>
<feature type="transmembrane region" description="Helical" evidence="1">
    <location>
        <begin position="139"/>
        <end position="163"/>
    </location>
</feature>
<dbReference type="PANTHER" id="PTHR43155">
    <property type="entry name" value="CYCLIC DI-GMP PHOSPHODIESTERASE PA4108-RELATED"/>
    <property type="match status" value="1"/>
</dbReference>
<dbReference type="EMBL" id="JASTZU010000027">
    <property type="protein sequence ID" value="MDL4840448.1"/>
    <property type="molecule type" value="Genomic_DNA"/>
</dbReference>
<keyword evidence="5" id="KW-1185">Reference proteome</keyword>
<proteinExistence type="predicted"/>
<dbReference type="CDD" id="cd01949">
    <property type="entry name" value="GGDEF"/>
    <property type="match status" value="1"/>
</dbReference>
<feature type="transmembrane region" description="Helical" evidence="1">
    <location>
        <begin position="6"/>
        <end position="24"/>
    </location>
</feature>
<dbReference type="InterPro" id="IPR003607">
    <property type="entry name" value="HD/PDEase_dom"/>
</dbReference>
<sequence>MEFMAKKNIYVTCVSILGIVMFLLHGDFSFVSLSEWVLGFALIGATLILIHFQIQLPPEGNFLSMDSAIYLACIFVFGIKVTLVVLFFSSLVNFFYERETKWWKHIFNFSTYTLMIIGGGYTFILTGGSIGVIHQELLFSYLLAMVPYFLVNVILIGFFFWIAKKQSLLTVFKGMIAGTVETYISTLLLSLVLGFLLQSSPFFGLALFVGIAVLLSFIFRQHFKLYQTVRNKANIDHLTGLKNHGYFKEVLTNKLLELKQSQATLSLAMLDIDDFKKYNDGNGHLKGDHLLTFFGQLLEKACSKYEYTVARFGGEEFVIMMPNTNQYEAASFIDHLRKDVNDTYFEGVELLPYGCLSYSAGIMEWNKEILNASEYISHADQAMYYAKKQGKNNTHIYGNEIDSISIDKPMKELEQQLNILLAKDIYTYRHSKRVFKYAVEFSKHLDITDHEKKVLILGALIHDIGKIEVPRDVINKKGKLNADEWELVKKHVTWGKDIVSLNKKYQEIVPLVELHHERYDGKGYPHGLKEEETPKLARILCIIDSFDAMTTERPYQKTKSYREAITELSVCSGTQFDPFYVEGFIDFIENNYIEDEKKESTTI</sequence>
<dbReference type="InterPro" id="IPR000160">
    <property type="entry name" value="GGDEF_dom"/>
</dbReference>
<keyword evidence="1" id="KW-0812">Transmembrane</keyword>
<feature type="transmembrane region" description="Helical" evidence="1">
    <location>
        <begin position="175"/>
        <end position="196"/>
    </location>
</feature>
<reference evidence="4 5" key="1">
    <citation type="submission" date="2023-06" db="EMBL/GenBank/DDBJ databases">
        <title>Aquibacillus rhizosphaerae LR5S19.</title>
        <authorList>
            <person name="Sun J.-Q."/>
        </authorList>
    </citation>
    <scope>NUCLEOTIDE SEQUENCE [LARGE SCALE GENOMIC DNA]</scope>
    <source>
        <strain evidence="4 5">LR5S19</strain>
    </source>
</reference>
<dbReference type="NCBIfam" id="TIGR00254">
    <property type="entry name" value="GGDEF"/>
    <property type="match status" value="1"/>
</dbReference>
<feature type="transmembrane region" description="Helical" evidence="1">
    <location>
        <begin position="106"/>
        <end position="133"/>
    </location>
</feature>
<organism evidence="4 5">
    <name type="scientific">Aquibacillus rhizosphaerae</name>
    <dbReference type="NCBI Taxonomy" id="3051431"/>
    <lineage>
        <taxon>Bacteria</taxon>
        <taxon>Bacillati</taxon>
        <taxon>Bacillota</taxon>
        <taxon>Bacilli</taxon>
        <taxon>Bacillales</taxon>
        <taxon>Bacillaceae</taxon>
        <taxon>Aquibacillus</taxon>
    </lineage>
</organism>
<protein>
    <submittedName>
        <fullName evidence="4">Diguanylate cyclase</fullName>
    </submittedName>
</protein>
<dbReference type="Gene3D" id="1.10.3210.10">
    <property type="entry name" value="Hypothetical protein af1432"/>
    <property type="match status" value="1"/>
</dbReference>
<dbReference type="Pfam" id="PF13487">
    <property type="entry name" value="HD_5"/>
    <property type="match status" value="1"/>
</dbReference>
<dbReference type="SMART" id="SM00267">
    <property type="entry name" value="GGDEF"/>
    <property type="match status" value="1"/>
</dbReference>
<evidence type="ECO:0000259" key="2">
    <source>
        <dbReference type="PROSITE" id="PS50887"/>
    </source>
</evidence>
<dbReference type="PROSITE" id="PS50887">
    <property type="entry name" value="GGDEF"/>
    <property type="match status" value="1"/>
</dbReference>
<dbReference type="Pfam" id="PF00990">
    <property type="entry name" value="GGDEF"/>
    <property type="match status" value="1"/>
</dbReference>
<dbReference type="PROSITE" id="PS51832">
    <property type="entry name" value="HD_GYP"/>
    <property type="match status" value="1"/>
</dbReference>
<gene>
    <name evidence="4" type="ORF">QQS35_08320</name>
</gene>
<feature type="transmembrane region" description="Helical" evidence="1">
    <location>
        <begin position="202"/>
        <end position="219"/>
    </location>
</feature>
<dbReference type="InterPro" id="IPR037522">
    <property type="entry name" value="HD_GYP_dom"/>
</dbReference>
<dbReference type="PANTHER" id="PTHR43155:SF2">
    <property type="entry name" value="CYCLIC DI-GMP PHOSPHODIESTERASE PA4108"/>
    <property type="match status" value="1"/>
</dbReference>
<evidence type="ECO:0000313" key="5">
    <source>
        <dbReference type="Proteomes" id="UP001235343"/>
    </source>
</evidence>
<feature type="transmembrane region" description="Helical" evidence="1">
    <location>
        <begin position="36"/>
        <end position="56"/>
    </location>
</feature>
<feature type="domain" description="GGDEF" evidence="2">
    <location>
        <begin position="263"/>
        <end position="399"/>
    </location>
</feature>
<dbReference type="RefSeq" id="WP_285931496.1">
    <property type="nucleotide sequence ID" value="NZ_JASTZU010000027.1"/>
</dbReference>
<dbReference type="CDD" id="cd00077">
    <property type="entry name" value="HDc"/>
    <property type="match status" value="1"/>
</dbReference>
<dbReference type="SMART" id="SM00471">
    <property type="entry name" value="HDc"/>
    <property type="match status" value="1"/>
</dbReference>
<dbReference type="SUPFAM" id="SSF109604">
    <property type="entry name" value="HD-domain/PDEase-like"/>
    <property type="match status" value="1"/>
</dbReference>
<dbReference type="InterPro" id="IPR029787">
    <property type="entry name" value="Nucleotide_cyclase"/>
</dbReference>
<name>A0ABT7L3L4_9BACI</name>
<evidence type="ECO:0000256" key="1">
    <source>
        <dbReference type="SAM" id="Phobius"/>
    </source>
</evidence>
<dbReference type="SUPFAM" id="SSF55073">
    <property type="entry name" value="Nucleotide cyclase"/>
    <property type="match status" value="1"/>
</dbReference>
<evidence type="ECO:0000259" key="3">
    <source>
        <dbReference type="PROSITE" id="PS51832"/>
    </source>
</evidence>
<dbReference type="InterPro" id="IPR043128">
    <property type="entry name" value="Rev_trsase/Diguanyl_cyclase"/>
</dbReference>
<comment type="caution">
    <text evidence="4">The sequence shown here is derived from an EMBL/GenBank/DDBJ whole genome shotgun (WGS) entry which is preliminary data.</text>
</comment>
<feature type="transmembrane region" description="Helical" evidence="1">
    <location>
        <begin position="68"/>
        <end position="94"/>
    </location>
</feature>
<dbReference type="Gene3D" id="3.30.70.270">
    <property type="match status" value="1"/>
</dbReference>